<evidence type="ECO:0000313" key="3">
    <source>
        <dbReference type="Proteomes" id="UP001345219"/>
    </source>
</evidence>
<evidence type="ECO:0000313" key="2">
    <source>
        <dbReference type="EMBL" id="KAK4748686.1"/>
    </source>
</evidence>
<evidence type="ECO:0000256" key="1">
    <source>
        <dbReference type="SAM" id="SignalP"/>
    </source>
</evidence>
<organism evidence="2 3">
    <name type="scientific">Trapa incisa</name>
    <dbReference type="NCBI Taxonomy" id="236973"/>
    <lineage>
        <taxon>Eukaryota</taxon>
        <taxon>Viridiplantae</taxon>
        <taxon>Streptophyta</taxon>
        <taxon>Embryophyta</taxon>
        <taxon>Tracheophyta</taxon>
        <taxon>Spermatophyta</taxon>
        <taxon>Magnoliopsida</taxon>
        <taxon>eudicotyledons</taxon>
        <taxon>Gunneridae</taxon>
        <taxon>Pentapetalae</taxon>
        <taxon>rosids</taxon>
        <taxon>malvids</taxon>
        <taxon>Myrtales</taxon>
        <taxon>Lythraceae</taxon>
        <taxon>Trapa</taxon>
    </lineage>
</organism>
<proteinExistence type="predicted"/>
<feature type="signal peptide" evidence="1">
    <location>
        <begin position="1"/>
        <end position="16"/>
    </location>
</feature>
<reference evidence="2 3" key="1">
    <citation type="journal article" date="2023" name="Hortic Res">
        <title>Pangenome of water caltrop reveals structural variations and asymmetric subgenome divergence after allopolyploidization.</title>
        <authorList>
            <person name="Zhang X."/>
            <person name="Chen Y."/>
            <person name="Wang L."/>
            <person name="Yuan Y."/>
            <person name="Fang M."/>
            <person name="Shi L."/>
            <person name="Lu R."/>
            <person name="Comes H.P."/>
            <person name="Ma Y."/>
            <person name="Chen Y."/>
            <person name="Huang G."/>
            <person name="Zhou Y."/>
            <person name="Zheng Z."/>
            <person name="Qiu Y."/>
        </authorList>
    </citation>
    <scope>NUCLEOTIDE SEQUENCE [LARGE SCALE GENOMIC DNA]</scope>
    <source>
        <tissue evidence="2">Roots</tissue>
    </source>
</reference>
<comment type="caution">
    <text evidence="2">The sequence shown here is derived from an EMBL/GenBank/DDBJ whole genome shotgun (WGS) entry which is preliminary data.</text>
</comment>
<feature type="chain" id="PRO_5042962529" evidence="1">
    <location>
        <begin position="17"/>
        <end position="90"/>
    </location>
</feature>
<keyword evidence="1" id="KW-0732">Signal</keyword>
<dbReference type="Proteomes" id="UP001345219">
    <property type="component" value="Chromosome 12"/>
</dbReference>
<dbReference type="AlphaFoldDB" id="A0AAN7JDY5"/>
<gene>
    <name evidence="2" type="ORF">SAY87_015272</name>
</gene>
<protein>
    <submittedName>
        <fullName evidence="2">Uncharacterized protein</fullName>
    </submittedName>
</protein>
<sequence>MTYHLPSLFIIGLSLTYQLLHFAGDQDSSEAPKSFGSTSSMLFRFNEVSVLGLHVSQGPDISKNYIWCRGSLPRKMVTVIGLLDHLHILH</sequence>
<accession>A0AAN7JDY5</accession>
<name>A0AAN7JDY5_9MYRT</name>
<keyword evidence="3" id="KW-1185">Reference proteome</keyword>
<dbReference type="EMBL" id="JAXIOK010000019">
    <property type="protein sequence ID" value="KAK4748686.1"/>
    <property type="molecule type" value="Genomic_DNA"/>
</dbReference>